<accession>A0A6J4HKM8</accession>
<dbReference type="EMBL" id="CADCTE010000057">
    <property type="protein sequence ID" value="CAA9226382.1"/>
    <property type="molecule type" value="Genomic_DNA"/>
</dbReference>
<evidence type="ECO:0000256" key="1">
    <source>
        <dbReference type="SAM" id="MobiDB-lite"/>
    </source>
</evidence>
<proteinExistence type="predicted"/>
<gene>
    <name evidence="2" type="ORF">AVDCRST_MAG83-781</name>
</gene>
<evidence type="ECO:0000313" key="2">
    <source>
        <dbReference type="EMBL" id="CAA9226382.1"/>
    </source>
</evidence>
<feature type="region of interest" description="Disordered" evidence="1">
    <location>
        <begin position="1"/>
        <end position="21"/>
    </location>
</feature>
<protein>
    <submittedName>
        <fullName evidence="2">Uncharacterized protein</fullName>
    </submittedName>
</protein>
<sequence>MAQASGWHGIPPAADRYGPPLQLERPAGVVTESVKAPALWARLSYANGTVRTVKGFAMAWTTDAVRVQWIEHSRAREAWLPAGQCTRRELPAPGRFAA</sequence>
<reference evidence="2" key="1">
    <citation type="submission" date="2020-02" db="EMBL/GenBank/DDBJ databases">
        <authorList>
            <person name="Meier V. D."/>
        </authorList>
    </citation>
    <scope>NUCLEOTIDE SEQUENCE</scope>
    <source>
        <strain evidence="2">AVDCRST_MAG83</strain>
    </source>
</reference>
<dbReference type="AlphaFoldDB" id="A0A6J4HKM8"/>
<name>A0A6J4HKM8_9MICC</name>
<organism evidence="2">
    <name type="scientific">uncultured Arthrobacter sp</name>
    <dbReference type="NCBI Taxonomy" id="114050"/>
    <lineage>
        <taxon>Bacteria</taxon>
        <taxon>Bacillati</taxon>
        <taxon>Actinomycetota</taxon>
        <taxon>Actinomycetes</taxon>
        <taxon>Micrococcales</taxon>
        <taxon>Micrococcaceae</taxon>
        <taxon>Arthrobacter</taxon>
        <taxon>environmental samples</taxon>
    </lineage>
</organism>
<dbReference type="RefSeq" id="WP_294565334.1">
    <property type="nucleotide sequence ID" value="NZ_CADCTE010000057.1"/>
</dbReference>